<accession>A0A809R6F3</accession>
<protein>
    <submittedName>
        <fullName evidence="1">Phenylphosphate carboxylase subunit gamma</fullName>
    </submittedName>
</protein>
<dbReference type="Proteomes" id="UP000662914">
    <property type="component" value="Chromosome"/>
</dbReference>
<dbReference type="InterPro" id="IPR014097">
    <property type="entry name" value="Phenyl_P_COase_g"/>
</dbReference>
<sequence length="84" mass="9767">MNQWEVYVNDVKELAEDAEIELTIRTLNPGIHKFTYKRVRAQLSSDLKKHADQLQVRLGRGQLSPSRFSIKVLGEIQRMPAKYL</sequence>
<dbReference type="EMBL" id="AP021857">
    <property type="protein sequence ID" value="BBO22268.1"/>
    <property type="molecule type" value="Genomic_DNA"/>
</dbReference>
<proteinExistence type="predicted"/>
<evidence type="ECO:0000313" key="2">
    <source>
        <dbReference type="Proteomes" id="UP000662914"/>
    </source>
</evidence>
<evidence type="ECO:0000313" key="1">
    <source>
        <dbReference type="EMBL" id="BBO22268.1"/>
    </source>
</evidence>
<name>A0A809R6F3_9PROT</name>
<organism evidence="1 2">
    <name type="scientific">Candidatus Desulfobacillus denitrificans</name>
    <dbReference type="NCBI Taxonomy" id="2608985"/>
    <lineage>
        <taxon>Bacteria</taxon>
        <taxon>Pseudomonadati</taxon>
        <taxon>Pseudomonadota</taxon>
        <taxon>Betaproteobacteria</taxon>
        <taxon>Candidatus Desulfobacillus</taxon>
    </lineage>
</organism>
<gene>
    <name evidence="1" type="ORF">DSYM_29670</name>
</gene>
<reference evidence="1" key="1">
    <citation type="journal article" name="DNA Res.">
        <title>The physiological potential of anammox bacteria as revealed by their core genome structure.</title>
        <authorList>
            <person name="Okubo T."/>
            <person name="Toyoda A."/>
            <person name="Fukuhara K."/>
            <person name="Uchiyama I."/>
            <person name="Harigaya Y."/>
            <person name="Kuroiwa M."/>
            <person name="Suzuki T."/>
            <person name="Murakami Y."/>
            <person name="Suwa Y."/>
            <person name="Takami H."/>
        </authorList>
    </citation>
    <scope>NUCLEOTIDE SEQUENCE</scope>
    <source>
        <strain evidence="1">317325-3</strain>
    </source>
</reference>
<dbReference type="KEGG" id="ddz:DSYM_29670"/>
<dbReference type="Pfam" id="PF09662">
    <property type="entry name" value="Phenyl_P_gamma"/>
    <property type="match status" value="1"/>
</dbReference>
<dbReference type="AlphaFoldDB" id="A0A809R6F3"/>